<feature type="binding site" evidence="9">
    <location>
        <position position="372"/>
    </location>
    <ligand>
        <name>Zn(2+)</name>
        <dbReference type="ChEBI" id="CHEBI:29105"/>
        <note>catalytic</note>
    </ligand>
</feature>
<keyword evidence="3 11" id="KW-0645">Protease</keyword>
<evidence type="ECO:0000256" key="7">
    <source>
        <dbReference type="ARBA" id="ARBA00023049"/>
    </source>
</evidence>
<dbReference type="GO" id="GO:0005737">
    <property type="term" value="C:cytoplasm"/>
    <property type="evidence" value="ECO:0007669"/>
    <property type="project" value="TreeGrafter"/>
</dbReference>
<dbReference type="GO" id="GO:0005615">
    <property type="term" value="C:extracellular space"/>
    <property type="evidence" value="ECO:0007669"/>
    <property type="project" value="TreeGrafter"/>
</dbReference>
<dbReference type="Gene3D" id="1.25.50.20">
    <property type="match status" value="1"/>
</dbReference>
<keyword evidence="11" id="KW-0812">Transmembrane</keyword>
<evidence type="ECO:0000256" key="5">
    <source>
        <dbReference type="ARBA" id="ARBA00022801"/>
    </source>
</evidence>
<keyword evidence="5 11" id="KW-0378">Hydrolase</keyword>
<dbReference type="FunFam" id="1.25.50.20:FF:000002">
    <property type="entry name" value="Aminopeptidase"/>
    <property type="match status" value="1"/>
</dbReference>
<gene>
    <name evidence="15" type="primary">ape1_2</name>
    <name evidence="15" type="ORF">DNF11_2895</name>
</gene>
<dbReference type="GO" id="GO:0006508">
    <property type="term" value="P:proteolysis"/>
    <property type="evidence" value="ECO:0007669"/>
    <property type="project" value="UniProtKB-KW"/>
</dbReference>
<feature type="domain" description="Peptidase M1 membrane alanine aminopeptidase" evidence="12">
    <location>
        <begin position="297"/>
        <end position="517"/>
    </location>
</feature>
<dbReference type="InterPro" id="IPR050344">
    <property type="entry name" value="Peptidase_M1_aminopeptidases"/>
</dbReference>
<dbReference type="Pfam" id="PF01433">
    <property type="entry name" value="Peptidase_M1"/>
    <property type="match status" value="1"/>
</dbReference>
<dbReference type="STRING" id="425264.A0A3G2S6W3"/>
<evidence type="ECO:0000313" key="15">
    <source>
        <dbReference type="EMBL" id="AYO43845.1"/>
    </source>
</evidence>
<evidence type="ECO:0000313" key="16">
    <source>
        <dbReference type="Proteomes" id="UP000269793"/>
    </source>
</evidence>
<name>A0A3G2S6W3_MALR7</name>
<dbReference type="Gene3D" id="2.60.40.1730">
    <property type="entry name" value="tricorn interacting facor f3 domain"/>
    <property type="match status" value="1"/>
</dbReference>
<keyword evidence="4 9" id="KW-0479">Metal-binding</keyword>
<dbReference type="InterPro" id="IPR034016">
    <property type="entry name" value="M1_APN-typ"/>
</dbReference>
<dbReference type="Pfam" id="PF11838">
    <property type="entry name" value="ERAP1_C"/>
    <property type="match status" value="1"/>
</dbReference>
<dbReference type="GO" id="GO:0016020">
    <property type="term" value="C:membrane"/>
    <property type="evidence" value="ECO:0007669"/>
    <property type="project" value="TreeGrafter"/>
</dbReference>
<dbReference type="Proteomes" id="UP000269793">
    <property type="component" value="Chromosome V"/>
</dbReference>
<dbReference type="GO" id="GO:0042277">
    <property type="term" value="F:peptide binding"/>
    <property type="evidence" value="ECO:0007669"/>
    <property type="project" value="TreeGrafter"/>
</dbReference>
<dbReference type="InterPro" id="IPR027268">
    <property type="entry name" value="Peptidase_M4/M1_CTD_sf"/>
</dbReference>
<dbReference type="InterPro" id="IPR001930">
    <property type="entry name" value="Peptidase_M1"/>
</dbReference>
<dbReference type="GO" id="GO:0008270">
    <property type="term" value="F:zinc ion binding"/>
    <property type="evidence" value="ECO:0007669"/>
    <property type="project" value="UniProtKB-UniRule"/>
</dbReference>
<feature type="domain" description="Aminopeptidase N-like N-terminal" evidence="14">
    <location>
        <begin position="53"/>
        <end position="218"/>
    </location>
</feature>
<feature type="domain" description="ERAP1-like C-terminal" evidence="13">
    <location>
        <begin position="597"/>
        <end position="915"/>
    </location>
</feature>
<dbReference type="FunFam" id="1.10.390.10:FF:000006">
    <property type="entry name" value="Puromycin-sensitive aminopeptidase"/>
    <property type="match status" value="1"/>
</dbReference>
<keyword evidence="7 11" id="KW-0482">Metalloprotease</keyword>
<dbReference type="EC" id="3.4.11.-" evidence="11"/>
<dbReference type="AlphaFoldDB" id="A0A3G2S6W3"/>
<dbReference type="InterPro" id="IPR042097">
    <property type="entry name" value="Aminopeptidase_N-like_N_sf"/>
</dbReference>
<keyword evidence="16" id="KW-1185">Reference proteome</keyword>
<comment type="cofactor">
    <cofactor evidence="9 11">
        <name>Zn(2+)</name>
        <dbReference type="ChEBI" id="CHEBI:29105"/>
    </cofactor>
    <text evidence="9 11">Binds 1 zinc ion per subunit.</text>
</comment>
<evidence type="ECO:0000259" key="14">
    <source>
        <dbReference type="Pfam" id="PF17900"/>
    </source>
</evidence>
<evidence type="ECO:0000256" key="8">
    <source>
        <dbReference type="PIRSR" id="PIRSR634016-1"/>
    </source>
</evidence>
<dbReference type="InterPro" id="IPR024571">
    <property type="entry name" value="ERAP1-like_C_dom"/>
</dbReference>
<evidence type="ECO:0000256" key="4">
    <source>
        <dbReference type="ARBA" id="ARBA00022723"/>
    </source>
</evidence>
<keyword evidence="11" id="KW-1133">Transmembrane helix</keyword>
<dbReference type="InterPro" id="IPR014782">
    <property type="entry name" value="Peptidase_M1_dom"/>
</dbReference>
<evidence type="ECO:0000256" key="9">
    <source>
        <dbReference type="PIRSR" id="PIRSR634016-3"/>
    </source>
</evidence>
<dbReference type="GO" id="GO:0070006">
    <property type="term" value="F:metalloaminopeptidase activity"/>
    <property type="evidence" value="ECO:0007669"/>
    <property type="project" value="TreeGrafter"/>
</dbReference>
<feature type="binding site" evidence="9">
    <location>
        <position position="368"/>
    </location>
    <ligand>
        <name>Zn(2+)</name>
        <dbReference type="ChEBI" id="CHEBI:29105"/>
        <note>catalytic</note>
    </ligand>
</feature>
<dbReference type="SUPFAM" id="SSF55486">
    <property type="entry name" value="Metalloproteases ('zincins'), catalytic domain"/>
    <property type="match status" value="1"/>
</dbReference>
<comment type="similarity">
    <text evidence="1 11">Belongs to the peptidase M1 family.</text>
</comment>
<evidence type="ECO:0000256" key="6">
    <source>
        <dbReference type="ARBA" id="ARBA00022833"/>
    </source>
</evidence>
<keyword evidence="2 11" id="KW-0031">Aminopeptidase</keyword>
<accession>A0A3G2S6W3</accession>
<dbReference type="SUPFAM" id="SSF63737">
    <property type="entry name" value="Leukotriene A4 hydrolase N-terminal domain"/>
    <property type="match status" value="1"/>
</dbReference>
<evidence type="ECO:0000259" key="12">
    <source>
        <dbReference type="Pfam" id="PF01433"/>
    </source>
</evidence>
<dbReference type="CDD" id="cd09601">
    <property type="entry name" value="M1_APN-Q_like"/>
    <property type="match status" value="1"/>
</dbReference>
<evidence type="ECO:0000256" key="11">
    <source>
        <dbReference type="RuleBase" id="RU364040"/>
    </source>
</evidence>
<dbReference type="EMBL" id="CP033152">
    <property type="protein sequence ID" value="AYO43845.1"/>
    <property type="molecule type" value="Genomic_DNA"/>
</dbReference>
<reference evidence="15 16" key="1">
    <citation type="submission" date="2018-10" db="EMBL/GenBank/DDBJ databases">
        <title>Complete genome sequence of Malassezia restricta CBS 7877.</title>
        <authorList>
            <person name="Morand S.C."/>
            <person name="Bertignac M."/>
            <person name="Iltis A."/>
            <person name="Kolder I."/>
            <person name="Pirovano W."/>
            <person name="Jourdain R."/>
            <person name="Clavaud C."/>
        </authorList>
    </citation>
    <scope>NUCLEOTIDE SEQUENCE [LARGE SCALE GENOMIC DNA]</scope>
    <source>
        <strain evidence="15 16">CBS 7877</strain>
    </source>
</reference>
<feature type="active site" description="Proton acceptor" evidence="8">
    <location>
        <position position="369"/>
    </location>
</feature>
<dbReference type="PANTHER" id="PTHR11533:SF174">
    <property type="entry name" value="PUROMYCIN-SENSITIVE AMINOPEPTIDASE-RELATED"/>
    <property type="match status" value="1"/>
</dbReference>
<feature type="transmembrane region" description="Helical" evidence="11">
    <location>
        <begin position="6"/>
        <end position="26"/>
    </location>
</feature>
<feature type="site" description="Transition state stabilizer" evidence="10">
    <location>
        <position position="458"/>
    </location>
</feature>
<dbReference type="InterPro" id="IPR045357">
    <property type="entry name" value="Aminopeptidase_N-like_N"/>
</dbReference>
<dbReference type="Pfam" id="PF17900">
    <property type="entry name" value="Peptidase_M1_N"/>
    <property type="match status" value="1"/>
</dbReference>
<dbReference type="PANTHER" id="PTHR11533">
    <property type="entry name" value="PROTEASE M1 ZINC METALLOPROTEASE"/>
    <property type="match status" value="1"/>
</dbReference>
<evidence type="ECO:0000256" key="2">
    <source>
        <dbReference type="ARBA" id="ARBA00022438"/>
    </source>
</evidence>
<keyword evidence="6 9" id="KW-0862">Zinc</keyword>
<feature type="binding site" evidence="9">
    <location>
        <position position="391"/>
    </location>
    <ligand>
        <name>Zn(2+)</name>
        <dbReference type="ChEBI" id="CHEBI:29105"/>
        <note>catalytic</note>
    </ligand>
</feature>
<evidence type="ECO:0000256" key="1">
    <source>
        <dbReference type="ARBA" id="ARBA00010136"/>
    </source>
</evidence>
<protein>
    <recommendedName>
        <fullName evidence="11">Aminopeptidase</fullName>
        <ecNumber evidence="11">3.4.11.-</ecNumber>
    </recommendedName>
</protein>
<sequence length="938" mass="105062">MLEQLTHTWVISYFVTFTSLLLQPIFQRFQPIRTMASQTNGTQWFRLPTDVRPVHYDLTMLSDLERLTFHGVADIALAVEQDTQRIEFNIGKGLELSQVLVSFDGHHHVVQPSVDKQHERVTLSLPQSVAQGSSLSIVAGYKGEIDQSMMGYYQSTWRHDGESGHYALTQFEPTSARRAFPCWDEPSHKATYTFRMLHRTNTTALANMPSVRSQHVDAAQVAKLLHIDDLHLDMPALGDDSWTLTEFAKTPKMSTYLVAWANGVFRYIEGAYTSPITGQQVPMRVYTTPEYIHQAQYALEVKQKVLPEYEKVFDIAYPLPKLDTLVASDFDAGAMENWGLITGRTSVFLYDEKSGLQGLKLTAAVQSHECAHMWFGDIATMAWWDNLWLNEAFATLMGEVIILDRVFPEWKSASEFIVSHLNRALDLDGKRSSHPIEVPLQGENVEDAVNQVFDAISYSKGASVLRMLAQMLGEDVFLRGVSQYLKRHLYSNTVTKDLWDGISEASGLDVNAIMANWVLKQGFPVLTVTEGTDSIHVRQNRFLSTGDPAPEEDETLWQVPLALKTVQDGKATTDMNAMLPGVRETDIPVPDAKNSVWKLNAETIGVYRVAYSPEHLAKLGKAAAQKDSAFSLEDRVGLVSDAFTLAQAGYSKTSGGLALMHALRGDNSSLVNTAAALNLGKLASVWWEQPQSVRDGINRFRADVFGPMARELTFEFGANDSSELRELRETVITAAASAGDTWTLDEIRRRFAPLQEHGDYSLIHPDLLRTVLSQAVKHGGEAEYETVMGVYRAPPTPAHKTSAMVALGTTQDAALIQRTIEFVFSGQVKTQDFMYFFMSLSSNPRSRRTLWETVKTRFDDLVKTFEGNFSLANLIKSSISTFTSDADARDIQQFFSSRDTSKFSMSLAQGLDTVHAQTRWLERDAQDVARWLETQGYM</sequence>
<dbReference type="VEuPathDB" id="FungiDB:DNF11_2895"/>
<dbReference type="Gene3D" id="2.60.40.1910">
    <property type="match status" value="1"/>
</dbReference>
<evidence type="ECO:0000259" key="13">
    <source>
        <dbReference type="Pfam" id="PF11838"/>
    </source>
</evidence>
<dbReference type="OrthoDB" id="10031169at2759"/>
<organism evidence="15 16">
    <name type="scientific">Malassezia restricta (strain ATCC 96810 / NBRC 103918 / CBS 7877)</name>
    <name type="common">Seborrheic dermatitis infection agent</name>
    <dbReference type="NCBI Taxonomy" id="425264"/>
    <lineage>
        <taxon>Eukaryota</taxon>
        <taxon>Fungi</taxon>
        <taxon>Dikarya</taxon>
        <taxon>Basidiomycota</taxon>
        <taxon>Ustilaginomycotina</taxon>
        <taxon>Malasseziomycetes</taxon>
        <taxon>Malasseziales</taxon>
        <taxon>Malasseziaceae</taxon>
        <taxon>Malassezia</taxon>
    </lineage>
</organism>
<dbReference type="PRINTS" id="PR00756">
    <property type="entry name" value="ALADIPTASE"/>
</dbReference>
<dbReference type="Gene3D" id="1.10.390.10">
    <property type="entry name" value="Neutral Protease Domain 2"/>
    <property type="match status" value="1"/>
</dbReference>
<keyword evidence="11" id="KW-0472">Membrane</keyword>
<dbReference type="FunFam" id="2.60.40.1910:FF:000004">
    <property type="entry name" value="Aminopeptidase"/>
    <property type="match status" value="1"/>
</dbReference>
<evidence type="ECO:0000256" key="10">
    <source>
        <dbReference type="PIRSR" id="PIRSR634016-4"/>
    </source>
</evidence>
<dbReference type="GO" id="GO:0043171">
    <property type="term" value="P:peptide catabolic process"/>
    <property type="evidence" value="ECO:0007669"/>
    <property type="project" value="TreeGrafter"/>
</dbReference>
<proteinExistence type="inferred from homology"/>
<evidence type="ECO:0000256" key="3">
    <source>
        <dbReference type="ARBA" id="ARBA00022670"/>
    </source>
</evidence>